<dbReference type="InterPro" id="IPR003599">
    <property type="entry name" value="Ig_sub"/>
</dbReference>
<dbReference type="PANTHER" id="PTHR23279:SF2">
    <property type="entry name" value="DEFECTIVE PROBOSCIS EXTENSION RESPONSE 19, ISOFORM A"/>
    <property type="match status" value="1"/>
</dbReference>
<comment type="caution">
    <text evidence="2">The sequence shown here is derived from an EMBL/GenBank/DDBJ whole genome shotgun (WGS) entry which is preliminary data.</text>
</comment>
<dbReference type="InterPro" id="IPR037448">
    <property type="entry name" value="Zig-8"/>
</dbReference>
<dbReference type="InterPro" id="IPR013106">
    <property type="entry name" value="Ig_V-set"/>
</dbReference>
<protein>
    <recommendedName>
        <fullName evidence="1">Ig-like domain-containing protein</fullName>
    </recommendedName>
</protein>
<sequence length="305" mass="34153">MIELWWPERYSNDWKLPVEWIGVGCRMWIEFVLADVDDHQTTTTTIAFNVPPTRNAAISGTNLMNAREKNSLEVTGPIKNVLAQTNGTAILPCRIPDPTVGIVTWVRRRDRQLLTVGSDTHSMDQRFVVRPTATDWTLNIKNVKHEDAGLYECQVPTEPMQHNYVKLMVTEAYSLIPGGPDLHVKQGSSLRLECQLMAATEPPTFVFWYRQERMINYDAEPGVKVEATKNGSILLVKKTKLSHGGNYTCHPSNARASSVMIHVIEEEEKPAAMHGGGDRTNSSINLTSNILLILLNSHGTNIKLP</sequence>
<feature type="domain" description="Ig-like" evidence="1">
    <location>
        <begin position="77"/>
        <end position="155"/>
    </location>
</feature>
<dbReference type="Proteomes" id="UP001168972">
    <property type="component" value="Unassembled WGS sequence"/>
</dbReference>
<dbReference type="PROSITE" id="PS50835">
    <property type="entry name" value="IG_LIKE"/>
    <property type="match status" value="2"/>
</dbReference>
<gene>
    <name evidence="2" type="ORF">PV327_006820</name>
</gene>
<evidence type="ECO:0000313" key="3">
    <source>
        <dbReference type="Proteomes" id="UP001168972"/>
    </source>
</evidence>
<dbReference type="SMART" id="SM00408">
    <property type="entry name" value="IGc2"/>
    <property type="match status" value="2"/>
</dbReference>
<dbReference type="SMART" id="SM00409">
    <property type="entry name" value="IG"/>
    <property type="match status" value="2"/>
</dbReference>
<reference evidence="2" key="2">
    <citation type="submission" date="2023-03" db="EMBL/GenBank/DDBJ databases">
        <authorList>
            <person name="Inwood S.N."/>
            <person name="Skelly J.G."/>
            <person name="Guhlin J."/>
            <person name="Harrop T.W.R."/>
            <person name="Goldson S.G."/>
            <person name="Dearden P.K."/>
        </authorList>
    </citation>
    <scope>NUCLEOTIDE SEQUENCE</scope>
    <source>
        <strain evidence="2">Lincoln</strain>
        <tissue evidence="2">Whole body</tissue>
    </source>
</reference>
<dbReference type="Pfam" id="PF13927">
    <property type="entry name" value="Ig_3"/>
    <property type="match status" value="1"/>
</dbReference>
<dbReference type="InterPro" id="IPR003598">
    <property type="entry name" value="Ig_sub2"/>
</dbReference>
<accession>A0AA39F552</accession>
<dbReference type="InterPro" id="IPR007110">
    <property type="entry name" value="Ig-like_dom"/>
</dbReference>
<dbReference type="Pfam" id="PF07686">
    <property type="entry name" value="V-set"/>
    <property type="match status" value="1"/>
</dbReference>
<dbReference type="InterPro" id="IPR036179">
    <property type="entry name" value="Ig-like_dom_sf"/>
</dbReference>
<proteinExistence type="predicted"/>
<evidence type="ECO:0000313" key="2">
    <source>
        <dbReference type="EMBL" id="KAK0163112.1"/>
    </source>
</evidence>
<organism evidence="2 3">
    <name type="scientific">Microctonus hyperodae</name>
    <name type="common">Parasitoid wasp</name>
    <dbReference type="NCBI Taxonomy" id="165561"/>
    <lineage>
        <taxon>Eukaryota</taxon>
        <taxon>Metazoa</taxon>
        <taxon>Ecdysozoa</taxon>
        <taxon>Arthropoda</taxon>
        <taxon>Hexapoda</taxon>
        <taxon>Insecta</taxon>
        <taxon>Pterygota</taxon>
        <taxon>Neoptera</taxon>
        <taxon>Endopterygota</taxon>
        <taxon>Hymenoptera</taxon>
        <taxon>Apocrita</taxon>
        <taxon>Ichneumonoidea</taxon>
        <taxon>Braconidae</taxon>
        <taxon>Euphorinae</taxon>
        <taxon>Microctonus</taxon>
    </lineage>
</organism>
<dbReference type="AlphaFoldDB" id="A0AA39F552"/>
<dbReference type="GO" id="GO:0050808">
    <property type="term" value="P:synapse organization"/>
    <property type="evidence" value="ECO:0007669"/>
    <property type="project" value="TreeGrafter"/>
</dbReference>
<reference evidence="2" key="1">
    <citation type="journal article" date="2023" name="bioRxiv">
        <title>Scaffold-level genome assemblies of two parasitoid biocontrol wasps reveal the parthenogenesis mechanism and an associated novel virus.</title>
        <authorList>
            <person name="Inwood S."/>
            <person name="Skelly J."/>
            <person name="Guhlin J."/>
            <person name="Harrop T."/>
            <person name="Goldson S."/>
            <person name="Dearden P."/>
        </authorList>
    </citation>
    <scope>NUCLEOTIDE SEQUENCE</scope>
    <source>
        <strain evidence="2">Lincoln</strain>
        <tissue evidence="2">Whole body</tissue>
    </source>
</reference>
<feature type="domain" description="Ig-like" evidence="1">
    <location>
        <begin position="171"/>
        <end position="260"/>
    </location>
</feature>
<dbReference type="SMART" id="SM00406">
    <property type="entry name" value="IGv"/>
    <property type="match status" value="1"/>
</dbReference>
<dbReference type="SUPFAM" id="SSF48726">
    <property type="entry name" value="Immunoglobulin"/>
    <property type="match status" value="2"/>
</dbReference>
<dbReference type="Gene3D" id="2.60.40.10">
    <property type="entry name" value="Immunoglobulins"/>
    <property type="match status" value="2"/>
</dbReference>
<name>A0AA39F552_MICHY</name>
<dbReference type="GO" id="GO:0032589">
    <property type="term" value="C:neuron projection membrane"/>
    <property type="evidence" value="ECO:0007669"/>
    <property type="project" value="TreeGrafter"/>
</dbReference>
<dbReference type="InterPro" id="IPR013783">
    <property type="entry name" value="Ig-like_fold"/>
</dbReference>
<evidence type="ECO:0000259" key="1">
    <source>
        <dbReference type="PROSITE" id="PS50835"/>
    </source>
</evidence>
<dbReference type="EMBL" id="JAQQBR010001833">
    <property type="protein sequence ID" value="KAK0163112.1"/>
    <property type="molecule type" value="Genomic_DNA"/>
</dbReference>
<dbReference type="PANTHER" id="PTHR23279">
    <property type="entry name" value="DEFECTIVE PROBOSCIS EXTENSION RESPONSE DPR -RELATED"/>
    <property type="match status" value="1"/>
</dbReference>
<keyword evidence="3" id="KW-1185">Reference proteome</keyword>